<evidence type="ECO:0000313" key="1">
    <source>
        <dbReference type="EMBL" id="EDX71688.1"/>
    </source>
</evidence>
<gene>
    <name evidence="1" type="ORF">MC7420_2354</name>
</gene>
<name>B4W2C1_9CYAN</name>
<accession>B4W2C1</accession>
<dbReference type="AlphaFoldDB" id="B4W2C1"/>
<proteinExistence type="predicted"/>
<protein>
    <submittedName>
        <fullName evidence="1">Uncharacterized protein</fullName>
    </submittedName>
</protein>
<dbReference type="HOGENOM" id="CLU_3232168_0_0_3"/>
<organism evidence="1 2">
    <name type="scientific">Coleofasciculus chthonoplastes PCC 7420</name>
    <dbReference type="NCBI Taxonomy" id="118168"/>
    <lineage>
        <taxon>Bacteria</taxon>
        <taxon>Bacillati</taxon>
        <taxon>Cyanobacteriota</taxon>
        <taxon>Cyanophyceae</taxon>
        <taxon>Coleofasciculales</taxon>
        <taxon>Coleofasciculaceae</taxon>
        <taxon>Coleofasciculus</taxon>
    </lineage>
</organism>
<reference evidence="1 2" key="1">
    <citation type="submission" date="2008-07" db="EMBL/GenBank/DDBJ databases">
        <authorList>
            <person name="Tandeau de Marsac N."/>
            <person name="Ferriera S."/>
            <person name="Johnson J."/>
            <person name="Kravitz S."/>
            <person name="Beeson K."/>
            <person name="Sutton G."/>
            <person name="Rogers Y.-H."/>
            <person name="Friedman R."/>
            <person name="Frazier M."/>
            <person name="Venter J.C."/>
        </authorList>
    </citation>
    <scope>NUCLEOTIDE SEQUENCE [LARGE SCALE GENOMIC DNA]</scope>
    <source>
        <strain evidence="1 2">PCC 7420</strain>
    </source>
</reference>
<dbReference type="Proteomes" id="UP000003835">
    <property type="component" value="Unassembled WGS sequence"/>
</dbReference>
<keyword evidence="2" id="KW-1185">Reference proteome</keyword>
<evidence type="ECO:0000313" key="2">
    <source>
        <dbReference type="Proteomes" id="UP000003835"/>
    </source>
</evidence>
<dbReference type="EMBL" id="DS989870">
    <property type="protein sequence ID" value="EDX71688.1"/>
    <property type="molecule type" value="Genomic_DNA"/>
</dbReference>
<sequence length="43" mass="4894">MQKHKRCLKLLCKNQLNSDCMDRMRSLPTSASSRLQFIGAIAV</sequence>